<proteinExistence type="inferred from homology"/>
<feature type="transmembrane region" description="Helical" evidence="8">
    <location>
        <begin position="175"/>
        <end position="193"/>
    </location>
</feature>
<comment type="similarity">
    <text evidence="2 8">Belongs to the ABC-2 integral membrane protein family.</text>
</comment>
<evidence type="ECO:0000256" key="1">
    <source>
        <dbReference type="ARBA" id="ARBA00004651"/>
    </source>
</evidence>
<evidence type="ECO:0000313" key="10">
    <source>
        <dbReference type="EMBL" id="NOU92961.1"/>
    </source>
</evidence>
<evidence type="ECO:0000256" key="8">
    <source>
        <dbReference type="RuleBase" id="RU361157"/>
    </source>
</evidence>
<organism evidence="10 11">
    <name type="scientific">Paenibacillus foliorum</name>
    <dbReference type="NCBI Taxonomy" id="2654974"/>
    <lineage>
        <taxon>Bacteria</taxon>
        <taxon>Bacillati</taxon>
        <taxon>Bacillota</taxon>
        <taxon>Bacilli</taxon>
        <taxon>Bacillales</taxon>
        <taxon>Paenibacillaceae</taxon>
        <taxon>Paenibacillus</taxon>
    </lineage>
</organism>
<evidence type="ECO:0000256" key="4">
    <source>
        <dbReference type="ARBA" id="ARBA00022475"/>
    </source>
</evidence>
<feature type="transmembrane region" description="Helical" evidence="8">
    <location>
        <begin position="105"/>
        <end position="133"/>
    </location>
</feature>
<evidence type="ECO:0000313" key="11">
    <source>
        <dbReference type="Proteomes" id="UP000641588"/>
    </source>
</evidence>
<evidence type="ECO:0000256" key="3">
    <source>
        <dbReference type="ARBA" id="ARBA00022448"/>
    </source>
</evidence>
<dbReference type="RefSeq" id="WP_171651160.1">
    <property type="nucleotide sequence ID" value="NZ_WHOD01000027.1"/>
</dbReference>
<dbReference type="InterPro" id="IPR047817">
    <property type="entry name" value="ABC2_TM_bact-type"/>
</dbReference>
<dbReference type="Pfam" id="PF01061">
    <property type="entry name" value="ABC2_membrane"/>
    <property type="match status" value="1"/>
</dbReference>
<dbReference type="PROSITE" id="PS51012">
    <property type="entry name" value="ABC_TM2"/>
    <property type="match status" value="1"/>
</dbReference>
<dbReference type="EMBL" id="WHOD01000027">
    <property type="protein sequence ID" value="NOU92961.1"/>
    <property type="molecule type" value="Genomic_DNA"/>
</dbReference>
<keyword evidence="7 8" id="KW-0472">Membrane</keyword>
<keyword evidence="4 8" id="KW-1003">Cell membrane</keyword>
<dbReference type="GO" id="GO:0140359">
    <property type="term" value="F:ABC-type transporter activity"/>
    <property type="evidence" value="ECO:0007669"/>
    <property type="project" value="InterPro"/>
</dbReference>
<keyword evidence="5 8" id="KW-0812">Transmembrane</keyword>
<dbReference type="AlphaFoldDB" id="A0A972JYV9"/>
<keyword evidence="3 8" id="KW-0813">Transport</keyword>
<dbReference type="PANTHER" id="PTHR30413:SF10">
    <property type="entry name" value="CAPSULE POLYSACCHARIDE EXPORT INNER-MEMBRANE PROTEIN CTRC"/>
    <property type="match status" value="1"/>
</dbReference>
<keyword evidence="11" id="KW-1185">Reference proteome</keyword>
<dbReference type="GO" id="GO:0005886">
    <property type="term" value="C:plasma membrane"/>
    <property type="evidence" value="ECO:0007669"/>
    <property type="project" value="UniProtKB-SubCell"/>
</dbReference>
<feature type="transmembrane region" description="Helical" evidence="8">
    <location>
        <begin position="139"/>
        <end position="163"/>
    </location>
</feature>
<dbReference type="InterPro" id="IPR013525">
    <property type="entry name" value="ABC2_TM"/>
</dbReference>
<dbReference type="PANTHER" id="PTHR30413">
    <property type="entry name" value="INNER MEMBRANE TRANSPORT PERMEASE"/>
    <property type="match status" value="1"/>
</dbReference>
<keyword evidence="6 8" id="KW-1133">Transmembrane helix</keyword>
<dbReference type="GO" id="GO:0015920">
    <property type="term" value="P:lipopolysaccharide transport"/>
    <property type="evidence" value="ECO:0007669"/>
    <property type="project" value="TreeGrafter"/>
</dbReference>
<evidence type="ECO:0000259" key="9">
    <source>
        <dbReference type="PROSITE" id="PS51012"/>
    </source>
</evidence>
<evidence type="ECO:0000256" key="6">
    <source>
        <dbReference type="ARBA" id="ARBA00022989"/>
    </source>
</evidence>
<protein>
    <recommendedName>
        <fullName evidence="8">Transport permease protein</fullName>
    </recommendedName>
</protein>
<evidence type="ECO:0000256" key="2">
    <source>
        <dbReference type="ARBA" id="ARBA00007783"/>
    </source>
</evidence>
<feature type="transmembrane region" description="Helical" evidence="8">
    <location>
        <begin position="30"/>
        <end position="53"/>
    </location>
</feature>
<comment type="caution">
    <text evidence="10">The sequence shown here is derived from an EMBL/GenBank/DDBJ whole genome shotgun (WGS) entry which is preliminary data.</text>
</comment>
<name>A0A972JYV9_9BACL</name>
<feature type="transmembrane region" description="Helical" evidence="8">
    <location>
        <begin position="65"/>
        <end position="84"/>
    </location>
</feature>
<evidence type="ECO:0000256" key="5">
    <source>
        <dbReference type="ARBA" id="ARBA00022692"/>
    </source>
</evidence>
<sequence>MRTIWQYRKYIWGNAVSELKNRYAGSSLGVLWNILQPLFQILIFTYVFSQIMIAKLPDMESSTAFAIYLCAGLIPWAAFSDIVIRGSNAFLENATYLKKLAIPEYIFIIQIGISSGITLLISMCLLFIIVLLIGGSVSFLWVLLPFILFLLLLFALGLAFLLASINVFFKDVGQFLGTFIQIWMWLTPIVYVTEIVPTGFAKILTYNPLYYYIDSLHQIIVFSHLPNSLNWFFMLIFAMLSMILGTIVLKILRSEIRDVI</sequence>
<dbReference type="Proteomes" id="UP000641588">
    <property type="component" value="Unassembled WGS sequence"/>
</dbReference>
<feature type="domain" description="ABC transmembrane type-2" evidence="9">
    <location>
        <begin position="28"/>
        <end position="252"/>
    </location>
</feature>
<reference evidence="10" key="1">
    <citation type="submission" date="2019-10" db="EMBL/GenBank/DDBJ databases">
        <title>Description of Paenibacillus glebae sp. nov.</title>
        <authorList>
            <person name="Carlier A."/>
            <person name="Qi S."/>
        </authorList>
    </citation>
    <scope>NUCLEOTIDE SEQUENCE</scope>
    <source>
        <strain evidence="10">LMG 31456</strain>
    </source>
</reference>
<comment type="subcellular location">
    <subcellularLocation>
        <location evidence="1 8">Cell membrane</location>
        <topology evidence="1 8">Multi-pass membrane protein</topology>
    </subcellularLocation>
</comment>
<feature type="transmembrane region" description="Helical" evidence="8">
    <location>
        <begin position="231"/>
        <end position="252"/>
    </location>
</feature>
<accession>A0A972JYV9</accession>
<gene>
    <name evidence="10" type="ORF">GC093_06890</name>
</gene>
<evidence type="ECO:0000256" key="7">
    <source>
        <dbReference type="ARBA" id="ARBA00023136"/>
    </source>
</evidence>